<feature type="transmembrane region" description="Helical" evidence="8">
    <location>
        <begin position="428"/>
        <end position="461"/>
    </location>
</feature>
<organism evidence="10 11">
    <name type="scientific">Cymbomonas tetramitiformis</name>
    <dbReference type="NCBI Taxonomy" id="36881"/>
    <lineage>
        <taxon>Eukaryota</taxon>
        <taxon>Viridiplantae</taxon>
        <taxon>Chlorophyta</taxon>
        <taxon>Pyramimonadophyceae</taxon>
        <taxon>Pyramimonadales</taxon>
        <taxon>Pyramimonadaceae</taxon>
        <taxon>Cymbomonas</taxon>
    </lineage>
</organism>
<dbReference type="Pfam" id="PF00909">
    <property type="entry name" value="Ammonium_transp"/>
    <property type="match status" value="1"/>
</dbReference>
<accession>A0AAE0LJI9</accession>
<dbReference type="PANTHER" id="PTHR11730:SF6">
    <property type="entry name" value="AMMONIUM TRANSPORTER"/>
    <property type="match status" value="1"/>
</dbReference>
<evidence type="ECO:0000256" key="1">
    <source>
        <dbReference type="ARBA" id="ARBA00004141"/>
    </source>
</evidence>
<evidence type="ECO:0000256" key="4">
    <source>
        <dbReference type="ARBA" id="ARBA00022692"/>
    </source>
</evidence>
<dbReference type="InterPro" id="IPR029020">
    <property type="entry name" value="Ammonium/urea_transptr"/>
</dbReference>
<name>A0AAE0LJI9_9CHLO</name>
<feature type="transmembrane region" description="Helical" evidence="8">
    <location>
        <begin position="357"/>
        <end position="380"/>
    </location>
</feature>
<feature type="transmembrane region" description="Helical" evidence="8">
    <location>
        <begin position="104"/>
        <end position="127"/>
    </location>
</feature>
<evidence type="ECO:0000313" key="10">
    <source>
        <dbReference type="EMBL" id="KAK3287210.1"/>
    </source>
</evidence>
<evidence type="ECO:0000256" key="8">
    <source>
        <dbReference type="RuleBase" id="RU362002"/>
    </source>
</evidence>
<evidence type="ECO:0000259" key="9">
    <source>
        <dbReference type="Pfam" id="PF00909"/>
    </source>
</evidence>
<keyword evidence="5 8" id="KW-1133">Transmembrane helix</keyword>
<feature type="transmembrane region" description="Helical" evidence="8">
    <location>
        <begin position="147"/>
        <end position="165"/>
    </location>
</feature>
<dbReference type="PROSITE" id="PS01219">
    <property type="entry name" value="AMMONIUM_TRANSP"/>
    <property type="match status" value="1"/>
</dbReference>
<dbReference type="Gene3D" id="1.10.3430.10">
    <property type="entry name" value="Ammonium transporter AmtB like domains"/>
    <property type="match status" value="1"/>
</dbReference>
<evidence type="ECO:0000256" key="3">
    <source>
        <dbReference type="ARBA" id="ARBA00022448"/>
    </source>
</evidence>
<dbReference type="Proteomes" id="UP001190700">
    <property type="component" value="Unassembled WGS sequence"/>
</dbReference>
<dbReference type="GO" id="GO:0008519">
    <property type="term" value="F:ammonium channel activity"/>
    <property type="evidence" value="ECO:0007669"/>
    <property type="project" value="InterPro"/>
</dbReference>
<keyword evidence="3 8" id="KW-0813">Transport</keyword>
<feature type="transmembrane region" description="Helical" evidence="8">
    <location>
        <begin position="177"/>
        <end position="197"/>
    </location>
</feature>
<proteinExistence type="inferred from homology"/>
<feature type="transmembrane region" description="Helical" evidence="8">
    <location>
        <begin position="331"/>
        <end position="351"/>
    </location>
</feature>
<evidence type="ECO:0000256" key="6">
    <source>
        <dbReference type="ARBA" id="ARBA00023136"/>
    </source>
</evidence>
<dbReference type="InterPro" id="IPR024041">
    <property type="entry name" value="NH4_transpt_AmtB-like_dom"/>
</dbReference>
<dbReference type="GO" id="GO:0005886">
    <property type="term" value="C:plasma membrane"/>
    <property type="evidence" value="ECO:0007669"/>
    <property type="project" value="UniProtKB-SubCell"/>
</dbReference>
<dbReference type="InterPro" id="IPR001905">
    <property type="entry name" value="Ammonium_transpt"/>
</dbReference>
<keyword evidence="6 8" id="KW-0472">Membrane</keyword>
<comment type="subcellular location">
    <subcellularLocation>
        <location evidence="8">Cell membrane</location>
        <topology evidence="8">Multi-pass membrane protein</topology>
    </subcellularLocation>
    <subcellularLocation>
        <location evidence="1">Membrane</location>
        <topology evidence="1">Multi-pass membrane protein</topology>
    </subcellularLocation>
</comment>
<comment type="caution">
    <text evidence="10">The sequence shown here is derived from an EMBL/GenBank/DDBJ whole genome shotgun (WGS) entry which is preliminary data.</text>
</comment>
<evidence type="ECO:0000313" key="11">
    <source>
        <dbReference type="Proteomes" id="UP001190700"/>
    </source>
</evidence>
<dbReference type="AlphaFoldDB" id="A0AAE0LJI9"/>
<sequence>MSAFDSLFSDTAFTSTGCTLEEQTKFAEYLRNENMSEAVSEAFATIMCRQFNATQTEVSETAASLDGSFMLANTYLIFFMQAGFAMLCAGSVRTKNYMNILLKNVLDACFGAPVFYLVGYGFAYGAGTPTNKFIGNNDFALEDFTDWNVFIFQWAFAAATATIVSGSVAERCTFHAYIAYSTLLTGFVYPVVVHWVWSSEGWLTAFAKDDYATNKDDLLLNSGMMDFAGSGVVHMTGGFAGLMGAFFIGPRIGRFSPTGPNPDFQGHSNTLVVLGTFVLWFGWYGFNPGSQLTISTANDLTIVGRAAVTTTLSGACAGVAALFIAKYRDGIWDLAAVCNGVLAGLVGVTAGCAVVEPAAAILCGIISAFIFSGVCSLLLYLKIDDPLSAAPMHGFCGAWGVFFVGLMAKQQYVEQVYGRERSDSTPYGLFYGGGGELLGCQITGIISIIAWTCGTIGPFFFGMNKLGLLRVDREEEAMGLDESHHGGNEFKKDTTAVIEMKQGIVDVTGH</sequence>
<feature type="domain" description="Ammonium transporter AmtB-like" evidence="9">
    <location>
        <begin position="69"/>
        <end position="488"/>
    </location>
</feature>
<dbReference type="EMBL" id="LGRX02000961">
    <property type="protein sequence ID" value="KAK3287210.1"/>
    <property type="molecule type" value="Genomic_DNA"/>
</dbReference>
<dbReference type="InterPro" id="IPR018047">
    <property type="entry name" value="Ammonium_transpt_CS"/>
</dbReference>
<dbReference type="FunFam" id="1.10.3430.10:FF:000006">
    <property type="entry name" value="Ammonium transporter"/>
    <property type="match status" value="1"/>
</dbReference>
<protein>
    <recommendedName>
        <fullName evidence="8">Ammonium transporter</fullName>
    </recommendedName>
</protein>
<keyword evidence="7 8" id="KW-0924">Ammonia transport</keyword>
<feature type="transmembrane region" description="Helical" evidence="8">
    <location>
        <begin position="74"/>
        <end position="92"/>
    </location>
</feature>
<comment type="similarity">
    <text evidence="2 8">Belongs to the ammonia transporter channel (TC 1.A.11.2) family.</text>
</comment>
<keyword evidence="11" id="KW-1185">Reference proteome</keyword>
<dbReference type="GO" id="GO:0097272">
    <property type="term" value="P:ammonium homeostasis"/>
    <property type="evidence" value="ECO:0007669"/>
    <property type="project" value="TreeGrafter"/>
</dbReference>
<feature type="transmembrane region" description="Helical" evidence="8">
    <location>
        <begin position="227"/>
        <end position="248"/>
    </location>
</feature>
<gene>
    <name evidence="10" type="ORF">CYMTET_5272</name>
</gene>
<evidence type="ECO:0000256" key="7">
    <source>
        <dbReference type="ARBA" id="ARBA00023177"/>
    </source>
</evidence>
<evidence type="ECO:0000256" key="5">
    <source>
        <dbReference type="ARBA" id="ARBA00022989"/>
    </source>
</evidence>
<dbReference type="SUPFAM" id="SSF111352">
    <property type="entry name" value="Ammonium transporter"/>
    <property type="match status" value="1"/>
</dbReference>
<evidence type="ECO:0000256" key="2">
    <source>
        <dbReference type="ARBA" id="ARBA00005887"/>
    </source>
</evidence>
<reference evidence="10 11" key="1">
    <citation type="journal article" date="2015" name="Genome Biol. Evol.">
        <title>Comparative Genomics of a Bacterivorous Green Alga Reveals Evolutionary Causalities and Consequences of Phago-Mixotrophic Mode of Nutrition.</title>
        <authorList>
            <person name="Burns J.A."/>
            <person name="Paasch A."/>
            <person name="Narechania A."/>
            <person name="Kim E."/>
        </authorList>
    </citation>
    <scope>NUCLEOTIDE SEQUENCE [LARGE SCALE GENOMIC DNA]</scope>
    <source>
        <strain evidence="10 11">PLY_AMNH</strain>
    </source>
</reference>
<feature type="transmembrane region" description="Helical" evidence="8">
    <location>
        <begin position="269"/>
        <end position="286"/>
    </location>
</feature>
<feature type="transmembrane region" description="Helical" evidence="8">
    <location>
        <begin position="387"/>
        <end position="408"/>
    </location>
</feature>
<keyword evidence="4 8" id="KW-0812">Transmembrane</keyword>
<dbReference type="NCBIfam" id="TIGR00836">
    <property type="entry name" value="amt"/>
    <property type="match status" value="1"/>
</dbReference>
<feature type="transmembrane region" description="Helical" evidence="8">
    <location>
        <begin position="306"/>
        <end position="324"/>
    </location>
</feature>
<dbReference type="PANTHER" id="PTHR11730">
    <property type="entry name" value="AMMONIUM TRANSPORTER"/>
    <property type="match status" value="1"/>
</dbReference>